<dbReference type="PANTHER" id="PTHR11803">
    <property type="entry name" value="2-IMINOBUTANOATE/2-IMINOPROPANOATE DEAMINASE RIDA"/>
    <property type="match status" value="1"/>
</dbReference>
<reference evidence="1" key="1">
    <citation type="submission" date="2021-07" db="EMBL/GenBank/DDBJ databases">
        <authorList>
            <person name="Branca A.L. A."/>
        </authorList>
    </citation>
    <scope>NUCLEOTIDE SEQUENCE</scope>
</reference>
<proteinExistence type="predicted"/>
<dbReference type="Gene3D" id="3.30.1330.40">
    <property type="entry name" value="RutC-like"/>
    <property type="match status" value="1"/>
</dbReference>
<comment type="caution">
    <text evidence="1">The sequence shown here is derived from an EMBL/GenBank/DDBJ whole genome shotgun (WGS) entry which is preliminary data.</text>
</comment>
<dbReference type="Pfam" id="PF01042">
    <property type="entry name" value="Ribonuc_L-PSP"/>
    <property type="match status" value="1"/>
</dbReference>
<name>A0A9W4KML1_9EURO</name>
<dbReference type="Proteomes" id="UP001154252">
    <property type="component" value="Unassembled WGS sequence"/>
</dbReference>
<evidence type="ECO:0000313" key="1">
    <source>
        <dbReference type="EMBL" id="CAG8905946.1"/>
    </source>
</evidence>
<gene>
    <name evidence="1" type="ORF">PEGY_LOCUS8327</name>
</gene>
<dbReference type="AlphaFoldDB" id="A0A9W4KML1"/>
<keyword evidence="2" id="KW-1185">Reference proteome</keyword>
<protein>
    <submittedName>
        <fullName evidence="1">Uncharacterized protein</fullName>
    </submittedName>
</protein>
<dbReference type="InterPro" id="IPR035959">
    <property type="entry name" value="RutC-like_sf"/>
</dbReference>
<accession>A0A9W4KML1</accession>
<dbReference type="PANTHER" id="PTHR11803:SF48">
    <property type="entry name" value="2-AMINOMUCONATE DEAMINASE"/>
    <property type="match status" value="1"/>
</dbReference>
<dbReference type="GO" id="GO:0019239">
    <property type="term" value="F:deaminase activity"/>
    <property type="evidence" value="ECO:0007669"/>
    <property type="project" value="TreeGrafter"/>
</dbReference>
<evidence type="ECO:0000313" key="2">
    <source>
        <dbReference type="Proteomes" id="UP001154252"/>
    </source>
</evidence>
<dbReference type="GO" id="GO:0005739">
    <property type="term" value="C:mitochondrion"/>
    <property type="evidence" value="ECO:0007669"/>
    <property type="project" value="TreeGrafter"/>
</dbReference>
<sequence>MRRQGDWGSFKNIKETHQTCLPRLVIKRYHHHYLFPNNHRNLQASQLHLVTMSPNGQAYLIKPDAPEGVTRFPQARLPPLSNHCTIYVSGTACCRPDGTWPGVTENSDGTFTADIRKQTAAVLENVDNIIKGATDGKGGIHNLIDAVVYILDMESQYAGMNEEWNKVFKSRDSAPARATIGVRELPDPRMIVEVKAVAVVDI</sequence>
<dbReference type="SUPFAM" id="SSF55298">
    <property type="entry name" value="YjgF-like"/>
    <property type="match status" value="1"/>
</dbReference>
<dbReference type="EMBL" id="CAJVRC010000888">
    <property type="protein sequence ID" value="CAG8905946.1"/>
    <property type="molecule type" value="Genomic_DNA"/>
</dbReference>
<dbReference type="GO" id="GO:0005829">
    <property type="term" value="C:cytosol"/>
    <property type="evidence" value="ECO:0007669"/>
    <property type="project" value="TreeGrafter"/>
</dbReference>
<dbReference type="CDD" id="cd00448">
    <property type="entry name" value="YjgF_YER057c_UK114_family"/>
    <property type="match status" value="1"/>
</dbReference>
<dbReference type="InterPro" id="IPR006175">
    <property type="entry name" value="YjgF/YER057c/UK114"/>
</dbReference>
<dbReference type="OrthoDB" id="309640at2759"/>
<organism evidence="1 2">
    <name type="scientific">Penicillium egyptiacum</name>
    <dbReference type="NCBI Taxonomy" id="1303716"/>
    <lineage>
        <taxon>Eukaryota</taxon>
        <taxon>Fungi</taxon>
        <taxon>Dikarya</taxon>
        <taxon>Ascomycota</taxon>
        <taxon>Pezizomycotina</taxon>
        <taxon>Eurotiomycetes</taxon>
        <taxon>Eurotiomycetidae</taxon>
        <taxon>Eurotiales</taxon>
        <taxon>Aspergillaceae</taxon>
        <taxon>Penicillium</taxon>
    </lineage>
</organism>